<evidence type="ECO:0000256" key="1">
    <source>
        <dbReference type="SAM" id="MobiDB-lite"/>
    </source>
</evidence>
<dbReference type="PANTHER" id="PTHR13621">
    <property type="entry name" value="PROLINE-RICH PROTEIN PRCC"/>
    <property type="match status" value="1"/>
</dbReference>
<dbReference type="GO" id="GO:0005634">
    <property type="term" value="C:nucleus"/>
    <property type="evidence" value="ECO:0007669"/>
    <property type="project" value="TreeGrafter"/>
</dbReference>
<dbReference type="PANTHER" id="PTHR13621:SF2">
    <property type="entry name" value="PROLINE-RICH PROTEIN PRCC"/>
    <property type="match status" value="1"/>
</dbReference>
<dbReference type="OMA" id="TIRANMH"/>
<protein>
    <submittedName>
        <fullName evidence="3">Proline-rich protein PRCC</fullName>
    </submittedName>
</protein>
<keyword evidence="2" id="KW-1185">Reference proteome</keyword>
<sequence>MNSNKKPGCSLLALLPKPKGVSKTKTSELLSIATLPKLGPSQTSEGINVEETTKTGEVKRINEKPIGATLLGVDYSSDSNDDEEDEIEKQKTENNEDLPIDFFGLRNPSEPISKEIRLEGESYDVINEPQIFFEEVAPGPSRLSNNELTNDTSTSRLDETAPNVLRSITDQEASRLIFERELVPNGVYNSAIADQAISGMIDVSVDAALGPNIRENLLRNLNTKQMAQIACGPLPKLPQGDAKTGKTVPERLAKRKHQITHLAQVAISREEQLQEKWAEGRQQKKMSRQKYGF</sequence>
<evidence type="ECO:0000313" key="2">
    <source>
        <dbReference type="Proteomes" id="UP000095281"/>
    </source>
</evidence>
<evidence type="ECO:0000313" key="3">
    <source>
        <dbReference type="WBParaSite" id="MhA1_Contig590.frz3.gene21"/>
    </source>
</evidence>
<reference evidence="3" key="1">
    <citation type="submission" date="2016-11" db="UniProtKB">
        <authorList>
            <consortium name="WormBaseParasite"/>
        </authorList>
    </citation>
    <scope>IDENTIFICATION</scope>
</reference>
<accession>A0A1I8BTY1</accession>
<feature type="compositionally biased region" description="Basic and acidic residues" evidence="1">
    <location>
        <begin position="51"/>
        <end position="63"/>
    </location>
</feature>
<feature type="region of interest" description="Disordered" evidence="1">
    <location>
        <begin position="37"/>
        <end position="96"/>
    </location>
</feature>
<dbReference type="Proteomes" id="UP000095281">
    <property type="component" value="Unplaced"/>
</dbReference>
<dbReference type="WBParaSite" id="MhA1_Contig590.frz3.gene21">
    <property type="protein sequence ID" value="MhA1_Contig590.frz3.gene21"/>
    <property type="gene ID" value="MhA1_Contig590.frz3.gene21"/>
</dbReference>
<name>A0A1I8BTY1_MELHA</name>
<dbReference type="InterPro" id="IPR018800">
    <property type="entry name" value="PRCC"/>
</dbReference>
<proteinExistence type="predicted"/>
<organism evidence="2 3">
    <name type="scientific">Meloidogyne hapla</name>
    <name type="common">Root-knot nematode worm</name>
    <dbReference type="NCBI Taxonomy" id="6305"/>
    <lineage>
        <taxon>Eukaryota</taxon>
        <taxon>Metazoa</taxon>
        <taxon>Ecdysozoa</taxon>
        <taxon>Nematoda</taxon>
        <taxon>Chromadorea</taxon>
        <taxon>Rhabditida</taxon>
        <taxon>Tylenchina</taxon>
        <taxon>Tylenchomorpha</taxon>
        <taxon>Tylenchoidea</taxon>
        <taxon>Meloidogynidae</taxon>
        <taxon>Meloidogyninae</taxon>
        <taxon>Meloidogyne</taxon>
    </lineage>
</organism>
<dbReference type="Pfam" id="PF10253">
    <property type="entry name" value="PRCC"/>
    <property type="match status" value="1"/>
</dbReference>
<dbReference type="AlphaFoldDB" id="A0A1I8BTY1"/>